<evidence type="ECO:0008006" key="4">
    <source>
        <dbReference type="Google" id="ProtNLM"/>
    </source>
</evidence>
<dbReference type="EMBL" id="SMJU01000016">
    <property type="protein sequence ID" value="TDB60869.1"/>
    <property type="molecule type" value="Genomic_DNA"/>
</dbReference>
<evidence type="ECO:0000256" key="1">
    <source>
        <dbReference type="SAM" id="SignalP"/>
    </source>
</evidence>
<keyword evidence="1" id="KW-0732">Signal</keyword>
<feature type="chain" id="PRO_5020819840" description="DUF4136 domain-containing protein" evidence="1">
    <location>
        <begin position="22"/>
        <end position="154"/>
    </location>
</feature>
<protein>
    <recommendedName>
        <fullName evidence="4">DUF4136 domain-containing protein</fullName>
    </recommendedName>
</protein>
<comment type="caution">
    <text evidence="2">The sequence shown here is derived from an EMBL/GenBank/DDBJ whole genome shotgun (WGS) entry which is preliminary data.</text>
</comment>
<evidence type="ECO:0000313" key="3">
    <source>
        <dbReference type="Proteomes" id="UP000295706"/>
    </source>
</evidence>
<dbReference type="Proteomes" id="UP000295706">
    <property type="component" value="Unassembled WGS sequence"/>
</dbReference>
<reference evidence="2 3" key="1">
    <citation type="submission" date="2019-02" db="EMBL/GenBank/DDBJ databases">
        <title>Arundinibacter roseus gen. nov., sp. nov., a new member of the family Cytophagaceae.</title>
        <authorList>
            <person name="Szuroczki S."/>
            <person name="Khayer B."/>
            <person name="Sproer C."/>
            <person name="Toumi M."/>
            <person name="Szabo A."/>
            <person name="Felfoldi T."/>
            <person name="Schumann P."/>
            <person name="Toth E."/>
        </authorList>
    </citation>
    <scope>NUCLEOTIDE SEQUENCE [LARGE SCALE GENOMIC DNA]</scope>
    <source>
        <strain evidence="2 3">DMA-k-7a</strain>
    </source>
</reference>
<accession>A0A4R4K447</accession>
<sequence length="154" mass="17069">MIKNLVLIVAAALLSSCNPTAYISQSFNPSNMKGIGYFEPQAYISVVQKGNRALPNDSLSGVAQYLLDSIIGHSRTFKTVRRMESPDFVVQQKIHVELNNTFSQVMRNKTIEGVALPLPCGQKCKRTTNALPLQQPRRVLAVARVTTEGRLPRE</sequence>
<proteinExistence type="predicted"/>
<keyword evidence="3" id="KW-1185">Reference proteome</keyword>
<name>A0A4R4K447_9BACT</name>
<evidence type="ECO:0000313" key="2">
    <source>
        <dbReference type="EMBL" id="TDB60869.1"/>
    </source>
</evidence>
<dbReference type="OrthoDB" id="836336at2"/>
<dbReference type="PROSITE" id="PS51257">
    <property type="entry name" value="PROKAR_LIPOPROTEIN"/>
    <property type="match status" value="1"/>
</dbReference>
<gene>
    <name evidence="2" type="ORF">EZE20_20720</name>
</gene>
<dbReference type="RefSeq" id="WP_132121324.1">
    <property type="nucleotide sequence ID" value="NZ_SMJU01000016.1"/>
</dbReference>
<organism evidence="2 3">
    <name type="scientific">Arundinibacter roseus</name>
    <dbReference type="NCBI Taxonomy" id="2070510"/>
    <lineage>
        <taxon>Bacteria</taxon>
        <taxon>Pseudomonadati</taxon>
        <taxon>Bacteroidota</taxon>
        <taxon>Cytophagia</taxon>
        <taxon>Cytophagales</taxon>
        <taxon>Spirosomataceae</taxon>
        <taxon>Arundinibacter</taxon>
    </lineage>
</organism>
<dbReference type="AlphaFoldDB" id="A0A4R4K447"/>
<feature type="signal peptide" evidence="1">
    <location>
        <begin position="1"/>
        <end position="21"/>
    </location>
</feature>